<dbReference type="KEGG" id="xtr:116409544"/>
<dbReference type="Xenbase" id="XB-GENE-29095175">
    <property type="gene designation" value="LOC116409544"/>
</dbReference>
<dbReference type="InterPro" id="IPR036436">
    <property type="entry name" value="Disintegrin_dom_sf"/>
</dbReference>
<evidence type="ECO:0000256" key="2">
    <source>
        <dbReference type="PROSITE-ProRule" id="PRU00068"/>
    </source>
</evidence>
<dbReference type="AlphaFoldDB" id="A0A8J1JBQ9"/>
<dbReference type="SMART" id="SM00608">
    <property type="entry name" value="ACR"/>
    <property type="match status" value="1"/>
</dbReference>
<accession>A0A8J1JBQ9</accession>
<evidence type="ECO:0000313" key="5">
    <source>
        <dbReference type="RefSeq" id="XP_031754081.1"/>
    </source>
</evidence>
<evidence type="ECO:0000256" key="1">
    <source>
        <dbReference type="ARBA" id="ARBA00023157"/>
    </source>
</evidence>
<dbReference type="OMA" id="ANSAGHC"/>
<reference evidence="5" key="1">
    <citation type="submission" date="2025-08" db="UniProtKB">
        <authorList>
            <consortium name="RefSeq"/>
        </authorList>
    </citation>
    <scope>IDENTIFICATION</scope>
    <source>
        <strain evidence="5">Nigerian</strain>
        <tissue evidence="5">Liver and blood</tissue>
    </source>
</reference>
<sequence length="299" mass="31968">MSLLFPSQVCYNNECVSVETAFGLSGCEGKCSGNGVTHGEIMQEFLLNTQPSSLGDVPDKTNFLTPTVCGNKLTEVGEECDCGTVQECKDQCCDAATCKLKPGAQCAEGECCSNCKIKAAGEVCRERNDDDCDLEDVCDGTSPWCPSDRFQANGAPCGKGEGYCYNGTCPTMQRQCTSLWGDNTLVGEDLCFNKNMEGTDYGHCKKVGSTYIPCKLENVMCGVLYCNSDNKYPTVPGRVAVTGECKALLAPEGMVQNGIKCGDGMLFIYNPVGLTLVCMKDTGELGFTVPCLHLVGSKE</sequence>
<dbReference type="Pfam" id="PF00200">
    <property type="entry name" value="Disintegrin"/>
    <property type="match status" value="1"/>
</dbReference>
<comment type="caution">
    <text evidence="2">Lacks conserved residue(s) required for the propagation of feature annotation.</text>
</comment>
<dbReference type="GO" id="GO:0005886">
    <property type="term" value="C:plasma membrane"/>
    <property type="evidence" value="ECO:0000318"/>
    <property type="project" value="GO_Central"/>
</dbReference>
<keyword evidence="4" id="KW-1185">Reference proteome</keyword>
<dbReference type="PANTHER" id="PTHR11905:SF255">
    <property type="entry name" value="ZINC METALLOPROTEINASE-DISINTEGRIN-LIKE BOTHROJARIN-1"/>
    <property type="match status" value="1"/>
</dbReference>
<protein>
    <submittedName>
        <fullName evidence="5">Zinc metalloproteinase-disintegrin-like bothrojarin-1</fullName>
    </submittedName>
</protein>
<organism evidence="4 5">
    <name type="scientific">Xenopus tropicalis</name>
    <name type="common">Western clawed frog</name>
    <name type="synonym">Silurana tropicalis</name>
    <dbReference type="NCBI Taxonomy" id="8364"/>
    <lineage>
        <taxon>Eukaryota</taxon>
        <taxon>Metazoa</taxon>
        <taxon>Chordata</taxon>
        <taxon>Craniata</taxon>
        <taxon>Vertebrata</taxon>
        <taxon>Euteleostomi</taxon>
        <taxon>Amphibia</taxon>
        <taxon>Batrachia</taxon>
        <taxon>Anura</taxon>
        <taxon>Pipoidea</taxon>
        <taxon>Pipidae</taxon>
        <taxon>Xenopodinae</taxon>
        <taxon>Xenopus</taxon>
        <taxon>Silurana</taxon>
    </lineage>
</organism>
<dbReference type="PROSITE" id="PS50214">
    <property type="entry name" value="DISINTEGRIN_2"/>
    <property type="match status" value="1"/>
</dbReference>
<dbReference type="GO" id="GO:0004222">
    <property type="term" value="F:metalloendopeptidase activity"/>
    <property type="evidence" value="ECO:0000318"/>
    <property type="project" value="GO_Central"/>
</dbReference>
<dbReference type="Proteomes" id="UP000008143">
    <property type="component" value="Chromosome 3"/>
</dbReference>
<dbReference type="FunFam" id="4.10.70.10:FF:000001">
    <property type="entry name" value="Disintegrin and metalloproteinase domain-containing protein 22"/>
    <property type="match status" value="1"/>
</dbReference>
<dbReference type="RefSeq" id="XP_031754081.1">
    <property type="nucleotide sequence ID" value="XM_031898221.1"/>
</dbReference>
<dbReference type="InterPro" id="IPR001762">
    <property type="entry name" value="Disintegrin_dom"/>
</dbReference>
<dbReference type="PANTHER" id="PTHR11905">
    <property type="entry name" value="ADAM A DISINTEGRIN AND METALLOPROTEASE DOMAIN"/>
    <property type="match status" value="1"/>
</dbReference>
<dbReference type="GO" id="GO:0006508">
    <property type="term" value="P:proteolysis"/>
    <property type="evidence" value="ECO:0000318"/>
    <property type="project" value="GO_Central"/>
</dbReference>
<dbReference type="Gene3D" id="4.10.70.10">
    <property type="entry name" value="Disintegrin domain"/>
    <property type="match status" value="1"/>
</dbReference>
<dbReference type="PROSITE" id="PS00427">
    <property type="entry name" value="DISINTEGRIN_1"/>
    <property type="match status" value="1"/>
</dbReference>
<dbReference type="GeneID" id="116409544"/>
<dbReference type="SUPFAM" id="SSF57552">
    <property type="entry name" value="Blood coagulation inhibitor (disintegrin)"/>
    <property type="match status" value="1"/>
</dbReference>
<dbReference type="InterPro" id="IPR018358">
    <property type="entry name" value="Disintegrin_CS"/>
</dbReference>
<evidence type="ECO:0000259" key="3">
    <source>
        <dbReference type="PROSITE" id="PS50214"/>
    </source>
</evidence>
<name>A0A8J1JBQ9_XENTR</name>
<dbReference type="Pfam" id="PF08516">
    <property type="entry name" value="ADAM_CR"/>
    <property type="match status" value="1"/>
</dbReference>
<keyword evidence="1" id="KW-1015">Disulfide bond</keyword>
<dbReference type="InterPro" id="IPR006586">
    <property type="entry name" value="ADAM_Cys-rich"/>
</dbReference>
<proteinExistence type="predicted"/>
<feature type="domain" description="Disintegrin" evidence="3">
    <location>
        <begin position="66"/>
        <end position="153"/>
    </location>
</feature>
<evidence type="ECO:0000313" key="4">
    <source>
        <dbReference type="Proteomes" id="UP000008143"/>
    </source>
</evidence>
<gene>
    <name evidence="5 6" type="primary">LOC116409544</name>
</gene>
<dbReference type="OrthoDB" id="5951731at2759"/>
<dbReference type="SMART" id="SM00050">
    <property type="entry name" value="DISIN"/>
    <property type="match status" value="1"/>
</dbReference>
<dbReference type="AGR" id="Xenbase:XB-GENE-29095175"/>
<evidence type="ECO:0000313" key="6">
    <source>
        <dbReference type="Xenbase" id="XB-GENE-29095175"/>
    </source>
</evidence>